<evidence type="ECO:0000259" key="11">
    <source>
        <dbReference type="Pfam" id="PF19303"/>
    </source>
</evidence>
<dbReference type="InterPro" id="IPR015413">
    <property type="entry name" value="Methionyl/Leucyl_tRNA_Synth"/>
</dbReference>
<keyword evidence="2 9" id="KW-0963">Cytoplasm</keyword>
<feature type="binding site" evidence="9">
    <location>
        <position position="145"/>
    </location>
    <ligand>
        <name>Zn(2+)</name>
        <dbReference type="ChEBI" id="CHEBI:29105"/>
    </ligand>
</feature>
<feature type="binding site" evidence="9">
    <location>
        <position position="155"/>
    </location>
    <ligand>
        <name>Zn(2+)</name>
        <dbReference type="ChEBI" id="CHEBI:29105"/>
    </ligand>
</feature>
<keyword evidence="6 9" id="KW-0648">Protein biosynthesis</keyword>
<evidence type="ECO:0000256" key="3">
    <source>
        <dbReference type="ARBA" id="ARBA00022598"/>
    </source>
</evidence>
<dbReference type="InterPro" id="IPR014729">
    <property type="entry name" value="Rossmann-like_a/b/a_fold"/>
</dbReference>
<keyword evidence="4 9" id="KW-0547">Nucleotide-binding</keyword>
<dbReference type="PANTHER" id="PTHR45765:SF1">
    <property type="entry name" value="METHIONINE--TRNA LIGASE, CYTOPLASMIC"/>
    <property type="match status" value="1"/>
</dbReference>
<evidence type="ECO:0000256" key="1">
    <source>
        <dbReference type="ARBA" id="ARBA00004496"/>
    </source>
</evidence>
<dbReference type="InterPro" id="IPR009080">
    <property type="entry name" value="tRNAsynth_Ia_anticodon-bd"/>
</dbReference>
<evidence type="ECO:0000256" key="7">
    <source>
        <dbReference type="ARBA" id="ARBA00023146"/>
    </source>
</evidence>
<dbReference type="HAMAP" id="MF_00098">
    <property type="entry name" value="Met_tRNA_synth_type1"/>
    <property type="match status" value="1"/>
</dbReference>
<feature type="binding site" evidence="9">
    <location>
        <position position="335"/>
    </location>
    <ligand>
        <name>ATP</name>
        <dbReference type="ChEBI" id="CHEBI:30616"/>
    </ligand>
</feature>
<comment type="similarity">
    <text evidence="9">Belongs to the class-I aminoacyl-tRNA synthetase family. MetG type 1 subfamily.</text>
</comment>
<dbReference type="Gene3D" id="3.40.50.620">
    <property type="entry name" value="HUPs"/>
    <property type="match status" value="1"/>
</dbReference>
<keyword evidence="3 9" id="KW-0436">Ligase</keyword>
<dbReference type="SUPFAM" id="SSF57770">
    <property type="entry name" value="Methionyl-tRNA synthetase (MetRS), Zn-domain"/>
    <property type="match status" value="1"/>
</dbReference>
<accession>A0A7C2YZJ9</accession>
<comment type="catalytic activity">
    <reaction evidence="8 9">
        <text>tRNA(Met) + L-methionine + ATP = L-methionyl-tRNA(Met) + AMP + diphosphate</text>
        <dbReference type="Rhea" id="RHEA:13481"/>
        <dbReference type="Rhea" id="RHEA-COMP:9667"/>
        <dbReference type="Rhea" id="RHEA-COMP:9698"/>
        <dbReference type="ChEBI" id="CHEBI:30616"/>
        <dbReference type="ChEBI" id="CHEBI:33019"/>
        <dbReference type="ChEBI" id="CHEBI:57844"/>
        <dbReference type="ChEBI" id="CHEBI:78442"/>
        <dbReference type="ChEBI" id="CHEBI:78530"/>
        <dbReference type="ChEBI" id="CHEBI:456215"/>
        <dbReference type="EC" id="6.1.1.10"/>
    </reaction>
</comment>
<dbReference type="GO" id="GO:0046872">
    <property type="term" value="F:metal ion binding"/>
    <property type="evidence" value="ECO:0007669"/>
    <property type="project" value="UniProtKB-KW"/>
</dbReference>
<dbReference type="SUPFAM" id="SSF52374">
    <property type="entry name" value="Nucleotidylyl transferase"/>
    <property type="match status" value="1"/>
</dbReference>
<dbReference type="InterPro" id="IPR023458">
    <property type="entry name" value="Met-tRNA_ligase_1"/>
</dbReference>
<dbReference type="PRINTS" id="PR01041">
    <property type="entry name" value="TRNASYNTHMET"/>
</dbReference>
<dbReference type="GO" id="GO:0005524">
    <property type="term" value="F:ATP binding"/>
    <property type="evidence" value="ECO:0007669"/>
    <property type="project" value="UniProtKB-UniRule"/>
</dbReference>
<evidence type="ECO:0000313" key="12">
    <source>
        <dbReference type="EMBL" id="HEU97753.1"/>
    </source>
</evidence>
<feature type="binding site" evidence="9">
    <location>
        <position position="142"/>
    </location>
    <ligand>
        <name>Zn(2+)</name>
        <dbReference type="ChEBI" id="CHEBI:29105"/>
    </ligand>
</feature>
<dbReference type="Pfam" id="PF09334">
    <property type="entry name" value="tRNA-synt_1g"/>
    <property type="match status" value="1"/>
</dbReference>
<name>A0A7C2YZJ9_9CREN</name>
<dbReference type="GO" id="GO:0004825">
    <property type="term" value="F:methionine-tRNA ligase activity"/>
    <property type="evidence" value="ECO:0007669"/>
    <property type="project" value="UniProtKB-UniRule"/>
</dbReference>
<evidence type="ECO:0000256" key="6">
    <source>
        <dbReference type="ARBA" id="ARBA00022917"/>
    </source>
</evidence>
<dbReference type="CDD" id="cd07957">
    <property type="entry name" value="Anticodon_Ia_Met"/>
    <property type="match status" value="1"/>
</dbReference>
<feature type="domain" description="Methionyl/Leucyl tRNA synthetase" evidence="10">
    <location>
        <begin position="4"/>
        <end position="396"/>
    </location>
</feature>
<dbReference type="NCBIfam" id="TIGR00398">
    <property type="entry name" value="metG"/>
    <property type="match status" value="1"/>
</dbReference>
<dbReference type="Gene3D" id="2.20.28.20">
    <property type="entry name" value="Methionyl-tRNA synthetase, Zn-domain"/>
    <property type="match status" value="1"/>
</dbReference>
<keyword evidence="9" id="KW-0479">Metal-binding</keyword>
<dbReference type="CDD" id="cd00814">
    <property type="entry name" value="MetRS_core"/>
    <property type="match status" value="1"/>
</dbReference>
<keyword evidence="7 9" id="KW-0030">Aminoacyl-tRNA synthetase</keyword>
<dbReference type="NCBIfam" id="NF001100">
    <property type="entry name" value="PRK00133.1"/>
    <property type="match status" value="1"/>
</dbReference>
<dbReference type="PANTHER" id="PTHR45765">
    <property type="entry name" value="METHIONINE--TRNA LIGASE"/>
    <property type="match status" value="1"/>
</dbReference>
<proteinExistence type="inferred from homology"/>
<dbReference type="GO" id="GO:0017101">
    <property type="term" value="C:aminoacyl-tRNA synthetase multienzyme complex"/>
    <property type="evidence" value="ECO:0007669"/>
    <property type="project" value="TreeGrafter"/>
</dbReference>
<organism evidence="12">
    <name type="scientific">Fervidicoccus fontis</name>
    <dbReference type="NCBI Taxonomy" id="683846"/>
    <lineage>
        <taxon>Archaea</taxon>
        <taxon>Thermoproteota</taxon>
        <taxon>Thermoprotei</taxon>
        <taxon>Fervidicoccales</taxon>
        <taxon>Fervidicoccaceae</taxon>
        <taxon>Fervidicoccus</taxon>
    </lineage>
</organism>
<feature type="short sequence motif" description="'KMSKS' region" evidence="9">
    <location>
        <begin position="332"/>
        <end position="336"/>
    </location>
</feature>
<dbReference type="GO" id="GO:0005829">
    <property type="term" value="C:cytosol"/>
    <property type="evidence" value="ECO:0007669"/>
    <property type="project" value="TreeGrafter"/>
</dbReference>
<dbReference type="InterPro" id="IPR029038">
    <property type="entry name" value="MetRS_Zn"/>
</dbReference>
<dbReference type="GO" id="GO:0006431">
    <property type="term" value="P:methionyl-tRNA aminoacylation"/>
    <property type="evidence" value="ECO:0007669"/>
    <property type="project" value="UniProtKB-UniRule"/>
</dbReference>
<evidence type="ECO:0000259" key="10">
    <source>
        <dbReference type="Pfam" id="PF09334"/>
    </source>
</evidence>
<dbReference type="FunFam" id="2.20.28.20:FF:000001">
    <property type="entry name" value="Methionine--tRNA ligase"/>
    <property type="match status" value="1"/>
</dbReference>
<protein>
    <recommendedName>
        <fullName evidence="9">Methionine--tRNA ligase</fullName>
        <ecNumber evidence="9">6.1.1.10</ecNumber>
    </recommendedName>
    <alternativeName>
        <fullName evidence="9">Methionyl-tRNA synthetase</fullName>
        <shortName evidence="9">MetRS</shortName>
    </alternativeName>
</protein>
<dbReference type="EMBL" id="DSFE01000059">
    <property type="protein sequence ID" value="HEU97753.1"/>
    <property type="molecule type" value="Genomic_DNA"/>
</dbReference>
<evidence type="ECO:0000256" key="4">
    <source>
        <dbReference type="ARBA" id="ARBA00022741"/>
    </source>
</evidence>
<comment type="function">
    <text evidence="9">Is required not only for elongation of protein synthesis but also for the initiation of all mRNA translation through initiator tRNA(fMet) aminoacylation.</text>
</comment>
<keyword evidence="5 9" id="KW-0067">ATP-binding</keyword>
<reference evidence="12" key="1">
    <citation type="journal article" date="2020" name="mSystems">
        <title>Genome- and Community-Level Interaction Insights into Carbon Utilization and Element Cycling Functions of Hydrothermarchaeota in Hydrothermal Sediment.</title>
        <authorList>
            <person name="Zhou Z."/>
            <person name="Liu Y."/>
            <person name="Xu W."/>
            <person name="Pan J."/>
            <person name="Luo Z.H."/>
            <person name="Li M."/>
        </authorList>
    </citation>
    <scope>NUCLEOTIDE SEQUENCE [LARGE SCALE GENOMIC DNA]</scope>
    <source>
        <strain evidence="12">SpSt-1259</strain>
    </source>
</reference>
<dbReference type="EC" id="6.1.1.10" evidence="9"/>
<dbReference type="InterPro" id="IPR041872">
    <property type="entry name" value="Anticodon_Met"/>
</dbReference>
<evidence type="ECO:0000256" key="9">
    <source>
        <dbReference type="HAMAP-Rule" id="MF_00098"/>
    </source>
</evidence>
<dbReference type="InterPro" id="IPR014758">
    <property type="entry name" value="Met-tRNA_synth"/>
</dbReference>
<gene>
    <name evidence="9" type="primary">metG</name>
    <name evidence="12" type="ORF">ENO36_02720</name>
</gene>
<dbReference type="InterPro" id="IPR033911">
    <property type="entry name" value="MetRS_core"/>
</dbReference>
<dbReference type="SUPFAM" id="SSF47323">
    <property type="entry name" value="Anticodon-binding domain of a subclass of class I aminoacyl-tRNA synthetases"/>
    <property type="match status" value="1"/>
</dbReference>
<dbReference type="InterPro" id="IPR001412">
    <property type="entry name" value="aa-tRNA-synth_I_CS"/>
</dbReference>
<feature type="domain" description="Methionyl-tRNA synthetase anticodon-binding" evidence="11">
    <location>
        <begin position="418"/>
        <end position="541"/>
    </location>
</feature>
<evidence type="ECO:0000256" key="5">
    <source>
        <dbReference type="ARBA" id="ARBA00022840"/>
    </source>
</evidence>
<evidence type="ECO:0000256" key="8">
    <source>
        <dbReference type="ARBA" id="ARBA00047364"/>
    </source>
</evidence>
<comment type="subcellular location">
    <subcellularLocation>
        <location evidence="1 9">Cytoplasm</location>
    </subcellularLocation>
</comment>
<dbReference type="Proteomes" id="UP000885664">
    <property type="component" value="Unassembled WGS sequence"/>
</dbReference>
<dbReference type="Gene3D" id="1.10.730.10">
    <property type="entry name" value="Isoleucyl-tRNA Synthetase, Domain 1"/>
    <property type="match status" value="1"/>
</dbReference>
<feature type="short sequence motif" description="'HIGH' region" evidence="9">
    <location>
        <begin position="10"/>
        <end position="20"/>
    </location>
</feature>
<dbReference type="PROSITE" id="PS00178">
    <property type="entry name" value="AA_TRNA_LIGASE_I"/>
    <property type="match status" value="1"/>
</dbReference>
<comment type="cofactor">
    <cofactor evidence="9">
        <name>Zn(2+)</name>
        <dbReference type="ChEBI" id="CHEBI:29105"/>
    </cofactor>
    <text evidence="9">Binds 1 zinc ion per subunit.</text>
</comment>
<dbReference type="Pfam" id="PF19303">
    <property type="entry name" value="Anticodon_3"/>
    <property type="match status" value="1"/>
</dbReference>
<feature type="binding site" evidence="9">
    <location>
        <position position="158"/>
    </location>
    <ligand>
        <name>Zn(2+)</name>
        <dbReference type="ChEBI" id="CHEBI:29105"/>
    </ligand>
</feature>
<comment type="caution">
    <text evidence="12">The sequence shown here is derived from an EMBL/GenBank/DDBJ whole genome shotgun (WGS) entry which is preliminary data.</text>
</comment>
<sequence>MKYIVCSAWPYVNNVPHLGTMIGSLLSGDVYHRFLRLKGEEAIYVSGSDEHGSPIEVEARKRGIEPKELTDAMHSYVSRLIKEWGIEFTNYTRTHNPTHIDFVQKFMMKLYERGYLEKRREVLPYCPVDKIFLADRFIEGTCPYCGYEKARGDQCDNCGRLLHPTELINPHCVFCGSKPIYKETENYFFKMQMVRDELLSWLRDNRELDDNVRNYSLNWVEEGLKERSVTRDISWGIPSPFPNTEGKTIYVWFDALLGYISAVKEYFEKEGKREEFERWWKDRETKTVYFIGKDNIPFHAIIFPAMLIASGESYPLPWRISATEYLLFQEEKFSKSRGIGIWADEALEILPADYWRFALIRMRPESKDTSFSWMEFYRIVNTELNDDIGNLIHRVLSFTWKNFNGEIPYFEESEEVMKAEDEIMKMVKNAVEAYERIKLKQASEQILELARWGNQFFNSMAPWDLLKSNREKAAAVIFIETNLVRLLAVLLHPIIPSSSMKIYEMLGLEGPKNGELSDLKFEAIEHGHKIRKPEPIFKKLPPDFLDKIDEIVEDARSKVSEKRPKLRKKLRIS</sequence>
<dbReference type="AlphaFoldDB" id="A0A7C2YZJ9"/>
<keyword evidence="9" id="KW-0862">Zinc</keyword>
<evidence type="ECO:0000256" key="2">
    <source>
        <dbReference type="ARBA" id="ARBA00022490"/>
    </source>
</evidence>